<feature type="domain" description="C-type lectin" evidence="10">
    <location>
        <begin position="911"/>
        <end position="1006"/>
    </location>
</feature>
<dbReference type="PROSITE" id="PS50041">
    <property type="entry name" value="C_TYPE_LECTIN_2"/>
    <property type="match status" value="9"/>
</dbReference>
<evidence type="ECO:0000256" key="2">
    <source>
        <dbReference type="ARBA" id="ARBA00022692"/>
    </source>
</evidence>
<organism evidence="11 12">
    <name type="scientific">Venatoribacter cucullus</name>
    <dbReference type="NCBI Taxonomy" id="2661630"/>
    <lineage>
        <taxon>Bacteria</taxon>
        <taxon>Pseudomonadati</taxon>
        <taxon>Pseudomonadota</taxon>
        <taxon>Gammaproteobacteria</taxon>
        <taxon>Oceanospirillales</taxon>
        <taxon>Oceanospirillaceae</taxon>
        <taxon>Venatoribacter</taxon>
    </lineage>
</organism>
<name>A0A9X7YNF9_9GAMM</name>
<evidence type="ECO:0000256" key="7">
    <source>
        <dbReference type="ARBA" id="ARBA00023136"/>
    </source>
</evidence>
<dbReference type="PANTHER" id="PTHR35518:SF2">
    <property type="entry name" value="MAINTENANCE OF TELOMERE CAPPING PROTEIN 6"/>
    <property type="match status" value="1"/>
</dbReference>
<dbReference type="Proteomes" id="UP000596074">
    <property type="component" value="Chromosome"/>
</dbReference>
<evidence type="ECO:0000256" key="5">
    <source>
        <dbReference type="ARBA" id="ARBA00022837"/>
    </source>
</evidence>
<sequence>MKNNYKNIVFTIVLTAASVVSEAAVRADGTSVWFAGATTGGLTALQAQQVSADTATFWNGGEPNDSSNEDCAVQQASGGWNDLSCTNNTSRRAACFNGSDWALTAPATSILTSAANCPAGYSYAAPTNLQQRNALSARIVAAGAADVWINALDNVTEGVWVFNAGTTSVFAPFWNAGEPNNSGSAEHCAEVLASGLWNDQSCGVTRPVVCANTDFTAWNIANKTTPVAFNSPNELHGVCQQAFGNNWNFAAPRTLAERNALSAALTAEAVASAWVNARDSQVEGYWMLNHGLFNWAASQPDFNTGICATIRQTDGKWISAACDSEAKLLCSDGYNWALRNFDHQFSNQALDACSRPDTETLDNPYVNYRLKTPVTEGDRSRAGAQVQAAGNGIVAWLNIKRVTDVNRWLINEDYRAPVTAGGDLRKVVWYDLIESEGGGLFNPNPTFYDNWRRYEDGVTINRQQAVEANKQLQPYFRESEPNNSGACVQLYISDGLWDDTECDNSKRVACFNGSRWAISPDATGLTETNENTIVASGNAACAQIPNENGATGDYKFAAPLSFQQSQLLQAVAADAGAGDVWINANDKKYANTFVFNLDMDVMAPFWGAGEPNNAGGNEDCAVQRNDGLWNDLNCASAQPIACYNPWLGANGTWKVTAANYTFSSPDQMTLQCEAEFGGQYKFYAPETLSQRNALQAAKPAGVNDVFINADDQQSEGTWQLNKDINNWAAGQPSTSTSELCVAASATDSQWRARNCTQALPVACTSGGRWYFTNDPITLNDFANGQEACSAFGNGYLFNAPRSLNDARIMQHQAKLAGIGGEYWINGNRLENFATWEWNQRRLKTPLWSSVEPNGSTSENCAVLTNNQEGSWADERCNTASNYAYLCRNGNNWQASVITGSLADFSAGVSACQALGNGWVFAAPATYNENLAAKNAMGGAAKVWLNATDAMKEGAWVLNAAPIATYPGWAAGQPDNAGINAADETALVTGEDCVYQSADGYWYDTSCTAATEYPWACTDGYVWKVTQSQGRAQKPADGHKACFSEYGSTFVFAAPLNKNDSIQIDFARLLAESERASPMNAVWLNMNDGAYEDNRSGAADGRHFRKNQPYTNWVDAYPGVEPVNTCAYKSTTAAGTNNPWRSGSCSNFAAHYACTNGAGWKVATSKGTLVNGSLQITPQVGEDFWSYERGTRLCKEQFGAEYYFAAPVTAAEDLALDAAIRNTNAQVKNTWINYYFVNAINPEHNPWFSNRMKTGIWQKPEFRNLNNSDCAVLHNDGSWTDVPCNSTYAFACFDGSWKVTGNGQWSEGFAACDNNLGGSLFAVPRTPDEMDQLLANIGAEPVWINFTDTALESQWIANRLRFTWWKAGEPSNSFNRDCARIGTDGEWYAGRCSIEQAAFACRRIAGNNIEWFVTTGKGTWAEGFGYCASEFPGSEFYTPQGFANNSAKADQLVLAAAVTAAGQDAWLNLSDQEAEGSWRSHQAYNDWGVSSLIDQNNDCAYLSRVASGTGTWYADNCKYTASAPVSRGYACTDGYEWKLVNTAADTSMRWSEGFSACQTLGTNWRYAAPADAVNNAKLKLAMELGGLEQVWVNAQDRTSEGNWQVNGPETNFAPAANLSAVATVVAENTSNIQLLATLEDDEEMGVASASWTLVSDSRFADVASSDIVVSNNNLVAGAAGSATVTASYSTPVLLKDDVILTFRLTATDIPPGTAVAATSETFVTVRVKAPLLAGWNFNNNALPQQDFSGNNQDALNTVSNPMPPVVNGALSVSPGQRMVVPGLAAKPNGGLDIPADEYSVAFRISIEDAPTGNWRGILQKGDDGLARQPGVFLYPNDNTLHSSNSTSASSNQVVNIPGLLDRQWLNVVYNKRADGFDIYIDGDLTGSFDFAAGETSVGNNGNFYVGQVPGAAESFTGLIDDIQIFNRQLSAAEITAVLPPPPAGVVQFSGSSVQVDEDSGSVTVALERSRGSKEPLTVYVDLDTANSTATLGTQADMATATNPADLAFGAAYVNGTGMPVSWPANTRGTQNVVITLDNADDEQREGTEIARLRLADLANASAGQASNFNLRLNDVTPNPYGNFSVVAPDPAVVLETNSAVQQICIKRESGSQGEVNVNYSTSGSALAGTDFNYQASGIVPTANTGTVVFADGDSADQCFDVVVTNDTAINGADRTLTVSLTGLNHAAGLDPILTMQNQAQLFIRDYAPGEFAFETDSYSCKEPNTSATVPDELRASPNELVCEIRVKRSNTSVYAPAATLNVVAPASTGYSFTSQLQWHEITPVTPATTATETQIITFTIANDDVQENNEVVGISLTPTNGDGHDEVIAATNGVANLTIVDVTSPALVIINENIPPVFEGQKLVVDIQRSGNPATDFDVSRYVEVLNKAAGKTDSDYLAFEYSSPALQSGTINFDPVATVPQNSQLIIRTKDVLFNSNDYQVRVTLQNPAPSRVVGLGSLTSANKDNDVNKTFRDFVISNDISVNDLISLSSTALSNNAEAGGKFYPIDNFLGARAKAQVSFTVPPRESVNKKHNIINYRWEWINANGAVFTTGATTSGNFAYTDAMNESARTRSISVDLPYTSSTDILSQLRLTVWGGNSTNMAEADEVYVTQENIITTPRWRRLKFGSDRCVAFDSGEGRYEANNCANSVVAGELWTYNPISNQMINKGDNACADGTGDLGKKACNENPTTWTLVKDGESLNVKRTANGEKWCRMGTNQRINVRNLLDDVLACTGGDDLFVWGEDQ</sequence>
<dbReference type="InterPro" id="IPR038081">
    <property type="entry name" value="CalX-like_sf"/>
</dbReference>
<evidence type="ECO:0000256" key="1">
    <source>
        <dbReference type="ARBA" id="ARBA00004370"/>
    </source>
</evidence>
<keyword evidence="5" id="KW-0106">Calcium</keyword>
<feature type="domain" description="C-type lectin" evidence="10">
    <location>
        <begin position="764"/>
        <end position="882"/>
    </location>
</feature>
<keyword evidence="3 9" id="KW-0732">Signal</keyword>
<dbReference type="Gene3D" id="3.10.100.10">
    <property type="entry name" value="Mannose-Binding Protein A, subunit A"/>
    <property type="match status" value="8"/>
</dbReference>
<reference evidence="11 12" key="1">
    <citation type="submission" date="2019-11" db="EMBL/GenBank/DDBJ databases">
        <title>Venatorbacter sp. nov. a predator of Campylobacter and other Gram-negative bacteria.</title>
        <authorList>
            <person name="Saeedi A."/>
            <person name="Cummings N.J."/>
            <person name="Connerton I.F."/>
            <person name="Connerton P.L."/>
        </authorList>
    </citation>
    <scope>NUCLEOTIDE SEQUENCE [LARGE SCALE GENOMIC DNA]</scope>
    <source>
        <strain evidence="11">XL5</strain>
    </source>
</reference>
<evidence type="ECO:0000313" key="12">
    <source>
        <dbReference type="Proteomes" id="UP000596074"/>
    </source>
</evidence>
<evidence type="ECO:0000256" key="3">
    <source>
        <dbReference type="ARBA" id="ARBA00022729"/>
    </source>
</evidence>
<accession>A0A9X7YNF9</accession>
<evidence type="ECO:0000256" key="6">
    <source>
        <dbReference type="ARBA" id="ARBA00022989"/>
    </source>
</evidence>
<dbReference type="Pfam" id="PF03160">
    <property type="entry name" value="Calx-beta"/>
    <property type="match status" value="2"/>
</dbReference>
<comment type="subcellular location">
    <subcellularLocation>
        <location evidence="1">Membrane</location>
    </subcellularLocation>
</comment>
<dbReference type="RefSeq" id="WP_228346143.1">
    <property type="nucleotide sequence ID" value="NZ_CP046056.1"/>
</dbReference>
<dbReference type="PANTHER" id="PTHR35518">
    <property type="entry name" value="MAINTENANCE OF TELOMOERE CAPPING"/>
    <property type="match status" value="1"/>
</dbReference>
<dbReference type="InterPro" id="IPR051008">
    <property type="entry name" value="Telomere_Capping_Maintenance"/>
</dbReference>
<protein>
    <recommendedName>
        <fullName evidence="10">C-type lectin domain-containing protein</fullName>
    </recommendedName>
</protein>
<dbReference type="InterPro" id="IPR016187">
    <property type="entry name" value="CTDL_fold"/>
</dbReference>
<dbReference type="InterPro" id="IPR018378">
    <property type="entry name" value="C-type_lectin_CS"/>
</dbReference>
<keyword evidence="6" id="KW-1133">Transmembrane helix</keyword>
<feature type="domain" description="C-type lectin" evidence="10">
    <location>
        <begin position="655"/>
        <end position="764"/>
    </location>
</feature>
<dbReference type="GO" id="GO:0016020">
    <property type="term" value="C:membrane"/>
    <property type="evidence" value="ECO:0007669"/>
    <property type="project" value="UniProtKB-SubCell"/>
</dbReference>
<feature type="domain" description="C-type lectin" evidence="10">
    <location>
        <begin position="239"/>
        <end position="331"/>
    </location>
</feature>
<dbReference type="SMART" id="SM00237">
    <property type="entry name" value="Calx_beta"/>
    <property type="match status" value="2"/>
</dbReference>
<feature type="domain" description="C-type lectin" evidence="10">
    <location>
        <begin position="1287"/>
        <end position="1392"/>
    </location>
</feature>
<dbReference type="Gene3D" id="2.60.120.200">
    <property type="match status" value="1"/>
</dbReference>
<dbReference type="SMART" id="SM00034">
    <property type="entry name" value="CLECT"/>
    <property type="match status" value="6"/>
</dbReference>
<dbReference type="SUPFAM" id="SSF141072">
    <property type="entry name" value="CalX-like"/>
    <property type="match status" value="2"/>
</dbReference>
<evidence type="ECO:0000256" key="8">
    <source>
        <dbReference type="ARBA" id="ARBA00023157"/>
    </source>
</evidence>
<feature type="domain" description="C-type lectin" evidence="10">
    <location>
        <begin position="541"/>
        <end position="643"/>
    </location>
</feature>
<feature type="chain" id="PRO_5040863098" description="C-type lectin domain-containing protein" evidence="9">
    <location>
        <begin position="24"/>
        <end position="2747"/>
    </location>
</feature>
<dbReference type="CDD" id="cd00037">
    <property type="entry name" value="CLECT"/>
    <property type="match status" value="4"/>
</dbReference>
<keyword evidence="7" id="KW-0472">Membrane</keyword>
<keyword evidence="4" id="KW-0677">Repeat</keyword>
<keyword evidence="12" id="KW-1185">Reference proteome</keyword>
<dbReference type="Pfam" id="PF00059">
    <property type="entry name" value="Lectin_C"/>
    <property type="match status" value="6"/>
</dbReference>
<dbReference type="GO" id="GO:0007154">
    <property type="term" value="P:cell communication"/>
    <property type="evidence" value="ECO:0007669"/>
    <property type="project" value="InterPro"/>
</dbReference>
<dbReference type="InterPro" id="IPR001304">
    <property type="entry name" value="C-type_lectin-like"/>
</dbReference>
<dbReference type="Pfam" id="PF13385">
    <property type="entry name" value="Laminin_G_3"/>
    <property type="match status" value="1"/>
</dbReference>
<feature type="signal peptide" evidence="9">
    <location>
        <begin position="1"/>
        <end position="23"/>
    </location>
</feature>
<gene>
    <name evidence="11" type="ORF">GJQ55_03530</name>
</gene>
<dbReference type="InterPro" id="IPR003644">
    <property type="entry name" value="Calx_beta"/>
</dbReference>
<evidence type="ECO:0000256" key="4">
    <source>
        <dbReference type="ARBA" id="ARBA00022737"/>
    </source>
</evidence>
<evidence type="ECO:0000313" key="11">
    <source>
        <dbReference type="EMBL" id="QQD23611.1"/>
    </source>
</evidence>
<dbReference type="KEGG" id="vcw:GJQ55_03530"/>
<evidence type="ECO:0000259" key="10">
    <source>
        <dbReference type="PROSITE" id="PS50041"/>
    </source>
</evidence>
<dbReference type="SUPFAM" id="SSF56436">
    <property type="entry name" value="C-type lectin-like"/>
    <property type="match status" value="10"/>
</dbReference>
<dbReference type="PROSITE" id="PS00615">
    <property type="entry name" value="C_TYPE_LECTIN_1"/>
    <property type="match status" value="3"/>
</dbReference>
<feature type="domain" description="C-type lectin" evidence="10">
    <location>
        <begin position="1410"/>
        <end position="1516"/>
    </location>
</feature>
<dbReference type="SUPFAM" id="SSF49899">
    <property type="entry name" value="Concanavalin A-like lectins/glucanases"/>
    <property type="match status" value="1"/>
</dbReference>
<proteinExistence type="predicted"/>
<dbReference type="InterPro" id="IPR016186">
    <property type="entry name" value="C-type_lectin-like/link_sf"/>
</dbReference>
<evidence type="ECO:0000256" key="9">
    <source>
        <dbReference type="SAM" id="SignalP"/>
    </source>
</evidence>
<dbReference type="InterPro" id="IPR013320">
    <property type="entry name" value="ConA-like_dom_sf"/>
</dbReference>
<keyword evidence="8" id="KW-1015">Disulfide bond</keyword>
<dbReference type="EMBL" id="CP046056">
    <property type="protein sequence ID" value="QQD23611.1"/>
    <property type="molecule type" value="Genomic_DNA"/>
</dbReference>
<feature type="domain" description="C-type lectin" evidence="10">
    <location>
        <begin position="1185"/>
        <end position="1292"/>
    </location>
</feature>
<dbReference type="Gene3D" id="2.60.40.2030">
    <property type="match status" value="2"/>
</dbReference>
<keyword evidence="2" id="KW-0812">Transmembrane</keyword>
<feature type="domain" description="C-type lectin" evidence="10">
    <location>
        <begin position="96"/>
        <end position="211"/>
    </location>
</feature>